<dbReference type="PROSITE" id="PS00455">
    <property type="entry name" value="AMP_BINDING"/>
    <property type="match status" value="1"/>
</dbReference>
<keyword evidence="2 5" id="KW-0436">Ligase</keyword>
<dbReference type="FunFam" id="3.30.300.30:FF:000008">
    <property type="entry name" value="2,3-dihydroxybenzoate-AMP ligase"/>
    <property type="match status" value="1"/>
</dbReference>
<feature type="domain" description="AMP-binding enzyme C-terminal" evidence="4">
    <location>
        <begin position="425"/>
        <end position="501"/>
    </location>
</feature>
<dbReference type="OrthoDB" id="9765680at2"/>
<dbReference type="STRING" id="1196324.A374_13915"/>
<evidence type="ECO:0000313" key="6">
    <source>
        <dbReference type="Proteomes" id="UP000004080"/>
    </source>
</evidence>
<dbReference type="SUPFAM" id="SSF56801">
    <property type="entry name" value="Acetyl-CoA synthetase-like"/>
    <property type="match status" value="1"/>
</dbReference>
<accession>I8UDA2</accession>
<dbReference type="CDD" id="cd17631">
    <property type="entry name" value="FACL_FadD13-like"/>
    <property type="match status" value="1"/>
</dbReference>
<dbReference type="Gene3D" id="3.30.300.30">
    <property type="match status" value="1"/>
</dbReference>
<dbReference type="PANTHER" id="PTHR43201">
    <property type="entry name" value="ACYL-COA SYNTHETASE"/>
    <property type="match status" value="1"/>
</dbReference>
<name>I8UDA2_9BACL</name>
<dbReference type="eggNOG" id="COG0318">
    <property type="taxonomic scope" value="Bacteria"/>
</dbReference>
<evidence type="ECO:0000256" key="2">
    <source>
        <dbReference type="ARBA" id="ARBA00022598"/>
    </source>
</evidence>
<dbReference type="InterPro" id="IPR020845">
    <property type="entry name" value="AMP-binding_CS"/>
</dbReference>
<reference evidence="5 6" key="1">
    <citation type="journal article" date="2012" name="J. Bacteriol.">
        <title>Genome of Bacillus macauensis ZFHKF-1, a Long-Chain-Forming Bacterium.</title>
        <authorList>
            <person name="Cai L."/>
            <person name="Zhang T."/>
        </authorList>
    </citation>
    <scope>NUCLEOTIDE SEQUENCE [LARGE SCALE GENOMIC DNA]</scope>
    <source>
        <strain evidence="5 6">ZFHKF-1</strain>
    </source>
</reference>
<proteinExistence type="inferred from homology"/>
<dbReference type="InterPro" id="IPR025110">
    <property type="entry name" value="AMP-bd_C"/>
</dbReference>
<dbReference type="EMBL" id="AKKV01000030">
    <property type="protein sequence ID" value="EIT84793.1"/>
    <property type="molecule type" value="Genomic_DNA"/>
</dbReference>
<gene>
    <name evidence="5" type="ORF">A374_13915</name>
</gene>
<evidence type="ECO:0000259" key="4">
    <source>
        <dbReference type="Pfam" id="PF13193"/>
    </source>
</evidence>
<dbReference type="RefSeq" id="WP_007202861.1">
    <property type="nucleotide sequence ID" value="NZ_AKKV01000030.1"/>
</dbReference>
<dbReference type="GO" id="GO:0031956">
    <property type="term" value="F:medium-chain fatty acid-CoA ligase activity"/>
    <property type="evidence" value="ECO:0007669"/>
    <property type="project" value="TreeGrafter"/>
</dbReference>
<keyword evidence="6" id="KW-1185">Reference proteome</keyword>
<dbReference type="InterPro" id="IPR000873">
    <property type="entry name" value="AMP-dep_synth/lig_dom"/>
</dbReference>
<comment type="similarity">
    <text evidence="1">Belongs to the ATP-dependent AMP-binding enzyme family.</text>
</comment>
<dbReference type="NCBIfam" id="NF004837">
    <property type="entry name" value="PRK06187.1"/>
    <property type="match status" value="1"/>
</dbReference>
<dbReference type="Proteomes" id="UP000004080">
    <property type="component" value="Unassembled WGS sequence"/>
</dbReference>
<comment type="caution">
    <text evidence="5">The sequence shown here is derived from an EMBL/GenBank/DDBJ whole genome shotgun (WGS) entry which is preliminary data.</text>
</comment>
<dbReference type="PANTHER" id="PTHR43201:SF5">
    <property type="entry name" value="MEDIUM-CHAIN ACYL-COA LIGASE ACSF2, MITOCHONDRIAL"/>
    <property type="match status" value="1"/>
</dbReference>
<dbReference type="GO" id="GO:0006631">
    <property type="term" value="P:fatty acid metabolic process"/>
    <property type="evidence" value="ECO:0007669"/>
    <property type="project" value="TreeGrafter"/>
</dbReference>
<protein>
    <submittedName>
        <fullName evidence="5">Long-chain-fatty-acid--CoA ligase</fullName>
    </submittedName>
</protein>
<evidence type="ECO:0000313" key="5">
    <source>
        <dbReference type="EMBL" id="EIT84793.1"/>
    </source>
</evidence>
<sequence>MYLSIGQLFEQSVNKFPSKEAIVDSERGRRYTYSQWNELVNQSVQAFRMSGVKKGDVVSVFLFNSIEFATIFLACAKMGAIFNPINFRLKWKEVAHIVCDATPALFIYDELLAAEVSQLQKADPKLRCWMSSTTSRADSLQTYIQNAPTTALPIEVNEDEAYSLMYTSGTTGKPKGVLHRHRDMIEQSLICMQALQLRPHDRGLTAAPMFHCAELHCAFLPRIHCGATSIIMSQFQPKQVLSIMEKECISVMFAAPAMWNMLMQEDVTQYRLDALRLGLYGGAPMAPILIRKLMDTMGIALVQAYGMTEMGPAISFLYEEEQERKVGSAGIACPNHEIRIVKPVYNETSATMQELPPFEKGEIIVRGTSMMKGYLGKKQATAQALRSGWYHTGDIGYKDEDGYLYVSDRIDDMIISGGENIFPREVEDVLFEHEDVLDVAVFGEPDEVWGERVVAVIVRKKENVSVEELDCFCQESAQLANYKRPRRYIFSQELPRNASGKIQKYVLRESVREIKTEQP</sequence>
<evidence type="ECO:0000256" key="1">
    <source>
        <dbReference type="ARBA" id="ARBA00006432"/>
    </source>
</evidence>
<dbReference type="Pfam" id="PF00501">
    <property type="entry name" value="AMP-binding"/>
    <property type="match status" value="1"/>
</dbReference>
<dbReference type="AlphaFoldDB" id="I8UDA2"/>
<dbReference type="Pfam" id="PF13193">
    <property type="entry name" value="AMP-binding_C"/>
    <property type="match status" value="1"/>
</dbReference>
<organism evidence="5 6">
    <name type="scientific">Fictibacillus macauensis ZFHKF-1</name>
    <dbReference type="NCBI Taxonomy" id="1196324"/>
    <lineage>
        <taxon>Bacteria</taxon>
        <taxon>Bacillati</taxon>
        <taxon>Bacillota</taxon>
        <taxon>Bacilli</taxon>
        <taxon>Bacillales</taxon>
        <taxon>Fictibacillaceae</taxon>
        <taxon>Fictibacillus</taxon>
    </lineage>
</organism>
<dbReference type="Gene3D" id="3.40.50.12780">
    <property type="entry name" value="N-terminal domain of ligase-like"/>
    <property type="match status" value="1"/>
</dbReference>
<feature type="domain" description="AMP-dependent synthetase/ligase" evidence="3">
    <location>
        <begin position="9"/>
        <end position="375"/>
    </location>
</feature>
<dbReference type="InterPro" id="IPR042099">
    <property type="entry name" value="ANL_N_sf"/>
</dbReference>
<dbReference type="InterPro" id="IPR045851">
    <property type="entry name" value="AMP-bd_C_sf"/>
</dbReference>
<dbReference type="PATRIC" id="fig|1196324.3.peg.2846"/>
<evidence type="ECO:0000259" key="3">
    <source>
        <dbReference type="Pfam" id="PF00501"/>
    </source>
</evidence>